<evidence type="ECO:0000256" key="2">
    <source>
        <dbReference type="SAM" id="SignalP"/>
    </source>
</evidence>
<keyword evidence="1" id="KW-0812">Transmembrane</keyword>
<dbReference type="Gene3D" id="2.60.120.260">
    <property type="entry name" value="Galactose-binding domain-like"/>
    <property type="match status" value="1"/>
</dbReference>
<dbReference type="InterPro" id="IPR000421">
    <property type="entry name" value="FA58C"/>
</dbReference>
<organism evidence="4 5">
    <name type="scientific">Owenia fusiformis</name>
    <name type="common">Polychaete worm</name>
    <dbReference type="NCBI Taxonomy" id="6347"/>
    <lineage>
        <taxon>Eukaryota</taxon>
        <taxon>Metazoa</taxon>
        <taxon>Spiralia</taxon>
        <taxon>Lophotrochozoa</taxon>
        <taxon>Annelida</taxon>
        <taxon>Polychaeta</taxon>
        <taxon>Sedentaria</taxon>
        <taxon>Canalipalpata</taxon>
        <taxon>Sabellida</taxon>
        <taxon>Oweniida</taxon>
        <taxon>Oweniidae</taxon>
        <taxon>Owenia</taxon>
    </lineage>
</organism>
<dbReference type="PROSITE" id="PS01285">
    <property type="entry name" value="FA58C_1"/>
    <property type="match status" value="1"/>
</dbReference>
<feature type="chain" id="PRO_5035728995" description="F5/8 type C domain-containing protein" evidence="2">
    <location>
        <begin position="21"/>
        <end position="380"/>
    </location>
</feature>
<dbReference type="InterPro" id="IPR008979">
    <property type="entry name" value="Galactose-bd-like_sf"/>
</dbReference>
<keyword evidence="5" id="KW-1185">Reference proteome</keyword>
<protein>
    <recommendedName>
        <fullName evidence="3">F5/8 type C domain-containing protein</fullName>
    </recommendedName>
</protein>
<dbReference type="SUPFAM" id="SSF56436">
    <property type="entry name" value="C-type lectin-like"/>
    <property type="match status" value="1"/>
</dbReference>
<keyword evidence="1" id="KW-0472">Membrane</keyword>
<feature type="signal peptide" evidence="2">
    <location>
        <begin position="1"/>
        <end position="20"/>
    </location>
</feature>
<reference evidence="4" key="1">
    <citation type="submission" date="2022-03" db="EMBL/GenBank/DDBJ databases">
        <authorList>
            <person name="Martin C."/>
        </authorList>
    </citation>
    <scope>NUCLEOTIDE SEQUENCE</scope>
</reference>
<dbReference type="PANTHER" id="PTHR24543:SF325">
    <property type="entry name" value="F5_8 TYPE C DOMAIN-CONTAINING PROTEIN"/>
    <property type="match status" value="1"/>
</dbReference>
<evidence type="ECO:0000313" key="4">
    <source>
        <dbReference type="EMBL" id="CAH1782118.1"/>
    </source>
</evidence>
<dbReference type="Proteomes" id="UP000749559">
    <property type="component" value="Unassembled WGS sequence"/>
</dbReference>
<dbReference type="CDD" id="cd00057">
    <property type="entry name" value="FA58C"/>
    <property type="match status" value="1"/>
</dbReference>
<sequence length="380" mass="42991">MEHLFKVIFVTIFTTIYTDGLLCPVEYNLVRDTLVVDSENLTWSQAAMECTRRNGRILTVTDTQSEQNVSLFEEYLYGKAWVGYTGYTQDKLDDSDSKTPFYIIRHISDKQFDASSHRGSAKYSKIDSSSAWWPASSDQGKWIQVDLRKTMCVYGIATKGQKSTNDWTIVYKLHYKTDFDNYFLTLQEDGKEELTANEDDDTAVYWNFTKPFNARFIRLYLQQWNGYPVIRFDLLVSNNSCPIDFSCGKCSAIVNTPGGNMTIKHESCCSKLPYICETETCEQDQKDSSPLATVTYSAMDNGTTNPEIQKVSSTLPSNTDPTIDNSTDIPGANNRNLPCAWCSTSLTIGLIIGMVLLMILSIIFLILLIVSQHYKNSCIC</sequence>
<feature type="domain" description="F5/8 type C" evidence="3">
    <location>
        <begin position="95"/>
        <end position="237"/>
    </location>
</feature>
<dbReference type="EMBL" id="CAIIXF020000004">
    <property type="protein sequence ID" value="CAH1782118.1"/>
    <property type="molecule type" value="Genomic_DNA"/>
</dbReference>
<dbReference type="AlphaFoldDB" id="A0A8S4NN04"/>
<dbReference type="SUPFAM" id="SSF49785">
    <property type="entry name" value="Galactose-binding domain-like"/>
    <property type="match status" value="1"/>
</dbReference>
<evidence type="ECO:0000259" key="3">
    <source>
        <dbReference type="PROSITE" id="PS50022"/>
    </source>
</evidence>
<dbReference type="OrthoDB" id="441660at2759"/>
<keyword evidence="2" id="KW-0732">Signal</keyword>
<dbReference type="SMART" id="SM00231">
    <property type="entry name" value="FA58C"/>
    <property type="match status" value="1"/>
</dbReference>
<name>A0A8S4NN04_OWEFU</name>
<comment type="caution">
    <text evidence="4">The sequence shown here is derived from an EMBL/GenBank/DDBJ whole genome shotgun (WGS) entry which is preliminary data.</text>
</comment>
<dbReference type="PANTHER" id="PTHR24543">
    <property type="entry name" value="MULTICOPPER OXIDASE-RELATED"/>
    <property type="match status" value="1"/>
</dbReference>
<feature type="transmembrane region" description="Helical" evidence="1">
    <location>
        <begin position="346"/>
        <end position="370"/>
    </location>
</feature>
<feature type="non-terminal residue" evidence="4">
    <location>
        <position position="380"/>
    </location>
</feature>
<dbReference type="PROSITE" id="PS50022">
    <property type="entry name" value="FA58C_3"/>
    <property type="match status" value="1"/>
</dbReference>
<keyword evidence="1" id="KW-1133">Transmembrane helix</keyword>
<dbReference type="InterPro" id="IPR016187">
    <property type="entry name" value="CTDL_fold"/>
</dbReference>
<proteinExistence type="predicted"/>
<evidence type="ECO:0000313" key="5">
    <source>
        <dbReference type="Proteomes" id="UP000749559"/>
    </source>
</evidence>
<gene>
    <name evidence="4" type="ORF">OFUS_LOCUS8597</name>
</gene>
<evidence type="ECO:0000256" key="1">
    <source>
        <dbReference type="SAM" id="Phobius"/>
    </source>
</evidence>
<accession>A0A8S4NN04</accession>
<dbReference type="Pfam" id="PF00754">
    <property type="entry name" value="F5_F8_type_C"/>
    <property type="match status" value="1"/>
</dbReference>